<dbReference type="EMBL" id="GFDL01004407">
    <property type="protein sequence ID" value="JAV30638.1"/>
    <property type="molecule type" value="Transcribed_RNA"/>
</dbReference>
<organism evidence="6">
    <name type="scientific">Culex tarsalis</name>
    <name type="common">Encephalitis mosquito</name>
    <dbReference type="NCBI Taxonomy" id="7177"/>
    <lineage>
        <taxon>Eukaryota</taxon>
        <taxon>Metazoa</taxon>
        <taxon>Ecdysozoa</taxon>
        <taxon>Arthropoda</taxon>
        <taxon>Hexapoda</taxon>
        <taxon>Insecta</taxon>
        <taxon>Pterygota</taxon>
        <taxon>Neoptera</taxon>
        <taxon>Endopterygota</taxon>
        <taxon>Diptera</taxon>
        <taxon>Nematocera</taxon>
        <taxon>Culicoidea</taxon>
        <taxon>Culicidae</taxon>
        <taxon>Culicinae</taxon>
        <taxon>Culicini</taxon>
        <taxon>Culex</taxon>
        <taxon>Culex</taxon>
    </lineage>
</organism>
<evidence type="ECO:0000313" key="6">
    <source>
        <dbReference type="EMBL" id="JAV30638.1"/>
    </source>
</evidence>
<comment type="similarity">
    <text evidence="2">Belongs to the arthropod PDH family.</text>
</comment>
<dbReference type="InterPro" id="IPR009396">
    <property type="entry name" value="Pigment_DH"/>
</dbReference>
<evidence type="ECO:0000256" key="3">
    <source>
        <dbReference type="ARBA" id="ARBA00022525"/>
    </source>
</evidence>
<evidence type="ECO:0000256" key="4">
    <source>
        <dbReference type="ARBA" id="ARBA00022815"/>
    </source>
</evidence>
<dbReference type="GO" id="GO:0005179">
    <property type="term" value="F:hormone activity"/>
    <property type="evidence" value="ECO:0007669"/>
    <property type="project" value="InterPro"/>
</dbReference>
<comment type="subcellular location">
    <subcellularLocation>
        <location evidence="1">Secreted</location>
    </subcellularLocation>
</comment>
<dbReference type="GO" id="GO:0009416">
    <property type="term" value="P:response to light stimulus"/>
    <property type="evidence" value="ECO:0007669"/>
    <property type="project" value="InterPro"/>
</dbReference>
<sequence length="115" mass="12630">MVNVGGICFVLFCLCLRVSVAMPSYDDENRLAVDKEAYIRQLAEWLANQSASSLVASNDIYSLPPCRPCFYPSYQTESGSGRAAGTMSHNPYSKRNSELINSLLSLPKDMNNAGK</sequence>
<feature type="signal peptide" evidence="5">
    <location>
        <begin position="1"/>
        <end position="21"/>
    </location>
</feature>
<evidence type="ECO:0000256" key="5">
    <source>
        <dbReference type="SAM" id="SignalP"/>
    </source>
</evidence>
<accession>A0A1Q3FSW2</accession>
<reference evidence="6" key="1">
    <citation type="submission" date="2017-01" db="EMBL/GenBank/DDBJ databases">
        <title>A deep insight into the sialotranscriptome of adult male and female Cluex tarsalis mosquitoes.</title>
        <authorList>
            <person name="Ribeiro J.M."/>
            <person name="Moreira F."/>
            <person name="Bernard K.A."/>
            <person name="Calvo E."/>
        </authorList>
    </citation>
    <scope>NUCLEOTIDE SEQUENCE</scope>
    <source>
        <strain evidence="6">Kern County</strain>
        <tissue evidence="6">Salivary glands</tissue>
    </source>
</reference>
<evidence type="ECO:0000256" key="1">
    <source>
        <dbReference type="ARBA" id="ARBA00004613"/>
    </source>
</evidence>
<evidence type="ECO:0000256" key="2">
    <source>
        <dbReference type="ARBA" id="ARBA00010172"/>
    </source>
</evidence>
<proteinExistence type="inferred from homology"/>
<dbReference type="GO" id="GO:0005576">
    <property type="term" value="C:extracellular region"/>
    <property type="evidence" value="ECO:0007669"/>
    <property type="project" value="UniProtKB-SubCell"/>
</dbReference>
<dbReference type="Pfam" id="PF06324">
    <property type="entry name" value="Pigment_DH"/>
    <property type="match status" value="1"/>
</dbReference>
<feature type="chain" id="PRO_5012456408" evidence="5">
    <location>
        <begin position="22"/>
        <end position="115"/>
    </location>
</feature>
<dbReference type="AlphaFoldDB" id="A0A1Q3FSW2"/>
<keyword evidence="3" id="KW-0964">Secreted</keyword>
<keyword evidence="4" id="KW-0027">Amidation</keyword>
<keyword evidence="5" id="KW-0732">Signal</keyword>
<protein>
    <submittedName>
        <fullName evidence="6">Putative pigment dispersing hormone</fullName>
    </submittedName>
</protein>
<name>A0A1Q3FSW2_CULTA</name>